<dbReference type="GO" id="GO:0032922">
    <property type="term" value="P:circadian regulation of gene expression"/>
    <property type="evidence" value="ECO:0007669"/>
    <property type="project" value="TreeGrafter"/>
</dbReference>
<dbReference type="Pfam" id="PF00875">
    <property type="entry name" value="DNA_photolyase"/>
    <property type="match status" value="1"/>
</dbReference>
<reference evidence="9 10" key="1">
    <citation type="journal article" date="2018" name="Mol. Biol. Evol.">
        <title>Broad Genomic Sampling Reveals a Smut Pathogenic Ancestry of the Fungal Clade Ustilaginomycotina.</title>
        <authorList>
            <person name="Kijpornyongpan T."/>
            <person name="Mondo S.J."/>
            <person name="Barry K."/>
            <person name="Sandor L."/>
            <person name="Lee J."/>
            <person name="Lipzen A."/>
            <person name="Pangilinan J."/>
            <person name="LaButti K."/>
            <person name="Hainaut M."/>
            <person name="Henrissat B."/>
            <person name="Grigoriev I.V."/>
            <person name="Spatafora J.W."/>
            <person name="Aime M.C."/>
        </authorList>
    </citation>
    <scope>NUCLEOTIDE SEQUENCE [LARGE SCALE GENOMIC DNA]</scope>
    <source>
        <strain evidence="9 10">MCA 4186</strain>
    </source>
</reference>
<dbReference type="InterPro" id="IPR036134">
    <property type="entry name" value="Crypto/Photolyase_FAD-like_sf"/>
</dbReference>
<dbReference type="FunFam" id="1.10.579.10:FF:000003">
    <property type="entry name" value="Deoxyribodipyrimidine photo-lyase"/>
    <property type="match status" value="1"/>
</dbReference>
<evidence type="ECO:0000259" key="8">
    <source>
        <dbReference type="PROSITE" id="PS51645"/>
    </source>
</evidence>
<dbReference type="GO" id="GO:0003677">
    <property type="term" value="F:DNA binding"/>
    <property type="evidence" value="ECO:0007669"/>
    <property type="project" value="TreeGrafter"/>
</dbReference>
<dbReference type="InterPro" id="IPR014729">
    <property type="entry name" value="Rossmann-like_a/b/a_fold"/>
</dbReference>
<feature type="binding site" evidence="6">
    <location>
        <position position="334"/>
    </location>
    <ligand>
        <name>FAD</name>
        <dbReference type="ChEBI" id="CHEBI:57692"/>
    </ligand>
</feature>
<evidence type="ECO:0000256" key="3">
    <source>
        <dbReference type="ARBA" id="ARBA00022630"/>
    </source>
</evidence>
<comment type="cofactor">
    <cofactor evidence="6">
        <name>FAD</name>
        <dbReference type="ChEBI" id="CHEBI:57692"/>
    </cofactor>
    <text evidence="6">Binds 1 FAD per subunit.</text>
</comment>
<dbReference type="SUPFAM" id="SSF48173">
    <property type="entry name" value="Cryptochrome/photolyase FAD-binding domain"/>
    <property type="match status" value="1"/>
</dbReference>
<dbReference type="InterPro" id="IPR036155">
    <property type="entry name" value="Crypto/Photolyase_N_sf"/>
</dbReference>
<protein>
    <recommendedName>
        <fullName evidence="8">Photolyase/cryptochrome alpha/beta domain-containing protein</fullName>
    </recommendedName>
</protein>
<feature type="site" description="Electron transfer via tryptophanyl radical" evidence="7">
    <location>
        <position position="369"/>
    </location>
</feature>
<feature type="site" description="Electron transfer via tryptophanyl radical" evidence="7">
    <location>
        <position position="445"/>
    </location>
</feature>
<dbReference type="GO" id="GO:0003904">
    <property type="term" value="F:deoxyribodipyrimidine photo-lyase activity"/>
    <property type="evidence" value="ECO:0007669"/>
    <property type="project" value="TreeGrafter"/>
</dbReference>
<dbReference type="Proteomes" id="UP000245946">
    <property type="component" value="Unassembled WGS sequence"/>
</dbReference>
<dbReference type="InterPro" id="IPR002081">
    <property type="entry name" value="Cryptochrome/DNA_photolyase_1"/>
</dbReference>
<evidence type="ECO:0000256" key="7">
    <source>
        <dbReference type="PIRSR" id="PIRSR602081-2"/>
    </source>
</evidence>
<dbReference type="GO" id="GO:0005737">
    <property type="term" value="C:cytoplasm"/>
    <property type="evidence" value="ECO:0007669"/>
    <property type="project" value="TreeGrafter"/>
</dbReference>
<dbReference type="PANTHER" id="PTHR11455:SF18">
    <property type="entry name" value="SI:CH1073-390K14.1"/>
    <property type="match status" value="1"/>
</dbReference>
<dbReference type="GO" id="GO:0005634">
    <property type="term" value="C:nucleus"/>
    <property type="evidence" value="ECO:0007669"/>
    <property type="project" value="TreeGrafter"/>
</dbReference>
<dbReference type="GeneID" id="37267617"/>
<dbReference type="Gene3D" id="1.25.40.80">
    <property type="match status" value="1"/>
</dbReference>
<evidence type="ECO:0000256" key="2">
    <source>
        <dbReference type="ARBA" id="ARBA00005862"/>
    </source>
</evidence>
<keyword evidence="3 6" id="KW-0285">Flavoprotein</keyword>
<keyword evidence="5" id="KW-0157">Chromophore</keyword>
<accession>A0A316ZFH3</accession>
<dbReference type="InterPro" id="IPR005101">
    <property type="entry name" value="Cryptochr/Photolyase_FAD-bd"/>
</dbReference>
<dbReference type="PANTHER" id="PTHR11455">
    <property type="entry name" value="CRYPTOCHROME"/>
    <property type="match status" value="1"/>
</dbReference>
<evidence type="ECO:0000256" key="1">
    <source>
        <dbReference type="ARBA" id="ARBA00001932"/>
    </source>
</evidence>
<evidence type="ECO:0000313" key="9">
    <source>
        <dbReference type="EMBL" id="PWO00508.1"/>
    </source>
</evidence>
<gene>
    <name evidence="9" type="ORF">FA09DRAFT_294029</name>
</gene>
<dbReference type="GO" id="GO:0043153">
    <property type="term" value="P:entrainment of circadian clock by photoperiod"/>
    <property type="evidence" value="ECO:0007669"/>
    <property type="project" value="TreeGrafter"/>
</dbReference>
<evidence type="ECO:0000256" key="4">
    <source>
        <dbReference type="ARBA" id="ARBA00022827"/>
    </source>
</evidence>
<dbReference type="GO" id="GO:0006139">
    <property type="term" value="P:nucleobase-containing compound metabolic process"/>
    <property type="evidence" value="ECO:0007669"/>
    <property type="project" value="UniProtKB-ARBA"/>
</dbReference>
<feature type="binding site" evidence="6">
    <location>
        <position position="282"/>
    </location>
    <ligand>
        <name>FAD</name>
        <dbReference type="ChEBI" id="CHEBI:57692"/>
    </ligand>
</feature>
<dbReference type="Pfam" id="PF03441">
    <property type="entry name" value="FAD_binding_7"/>
    <property type="match status" value="1"/>
</dbReference>
<feature type="binding site" evidence="6">
    <location>
        <begin position="294"/>
        <end position="298"/>
    </location>
    <ligand>
        <name>FAD</name>
        <dbReference type="ChEBI" id="CHEBI:57692"/>
    </ligand>
</feature>
<sequence length="534" mass="60841">MEKLGRRPEGAVRHVVYWMRMRDMRIEDNRALALASELVQQGGKGSHLIVLHVLSPGDFAAHDRSPRRIDFVLRTLAKLREQLAELDIPLYVTSHNERKKIPHRVLELCNSWGVSDITGNIEHEVDELWRDIATVQQGPKAGVHPHFVEDTYVVPPGAVKTNDGRPYSVFSPWNRRWTEHLSKHPELLDESPLPERNDASIRKDSKLGKLFEQEVPEAVPGFECEDREYMHKLWPAGSDAARRVLELFIGGKKGQMDFEADATGVDQPMTDDGAKDSKIAAYGTARNILSEHGTSRLSPYLSAGVISARACLRASRDVTKGKLQIGRDSGPAMWGVEVAFRDFYGHVLSAWPRVCMSRAYLLKYEDVKWEYDDEKLKAWMAGRTGYPIVDAAQRQGAKQGYMHNRGRMIVAMFLTKHLMQDWRLGEAYFMRSFIDGDFASNNGGWQWSASTGTDPQPYFRIFAPLSQSEKSDPQGEYIRHWVPELRHVKGNAVHAPYERLSKAEFEKLGYPKPIVDHKQARERALRRFKNPGEE</sequence>
<name>A0A316ZFH3_9BASI</name>
<feature type="binding site" evidence="6">
    <location>
        <begin position="435"/>
        <end position="437"/>
    </location>
    <ligand>
        <name>FAD</name>
        <dbReference type="ChEBI" id="CHEBI:57692"/>
    </ligand>
</feature>
<dbReference type="STRING" id="58919.A0A316ZFH3"/>
<feature type="binding site" evidence="6">
    <location>
        <begin position="337"/>
        <end position="344"/>
    </location>
    <ligand>
        <name>FAD</name>
        <dbReference type="ChEBI" id="CHEBI:57692"/>
    </ligand>
</feature>
<dbReference type="OrthoDB" id="435881at2759"/>
<comment type="cofactor">
    <cofactor evidence="1">
        <name>(6R)-5,10-methylene-5,6,7,8-tetrahydrofolate</name>
        <dbReference type="ChEBI" id="CHEBI:15636"/>
    </cofactor>
</comment>
<dbReference type="SUPFAM" id="SSF52425">
    <property type="entry name" value="Cryptochrome/photolyase, N-terminal domain"/>
    <property type="match status" value="1"/>
</dbReference>
<dbReference type="EMBL" id="KZ819285">
    <property type="protein sequence ID" value="PWO00508.1"/>
    <property type="molecule type" value="Genomic_DNA"/>
</dbReference>
<feature type="domain" description="Photolyase/cryptochrome alpha/beta" evidence="8">
    <location>
        <begin position="14"/>
        <end position="153"/>
    </location>
</feature>
<feature type="site" description="Electron transfer via tryptophanyl radical" evidence="7">
    <location>
        <position position="422"/>
    </location>
</feature>
<dbReference type="GO" id="GO:0006950">
    <property type="term" value="P:response to stress"/>
    <property type="evidence" value="ECO:0007669"/>
    <property type="project" value="UniProtKB-ARBA"/>
</dbReference>
<organism evidence="9 10">
    <name type="scientific">Tilletiopsis washingtonensis</name>
    <dbReference type="NCBI Taxonomy" id="58919"/>
    <lineage>
        <taxon>Eukaryota</taxon>
        <taxon>Fungi</taxon>
        <taxon>Dikarya</taxon>
        <taxon>Basidiomycota</taxon>
        <taxon>Ustilaginomycotina</taxon>
        <taxon>Exobasidiomycetes</taxon>
        <taxon>Entylomatales</taxon>
        <taxon>Entylomatales incertae sedis</taxon>
        <taxon>Tilletiopsis</taxon>
    </lineage>
</organism>
<keyword evidence="4 6" id="KW-0274">FAD</keyword>
<dbReference type="RefSeq" id="XP_025600786.1">
    <property type="nucleotide sequence ID" value="XM_025740071.1"/>
</dbReference>
<dbReference type="AlphaFoldDB" id="A0A316ZFH3"/>
<evidence type="ECO:0000256" key="6">
    <source>
        <dbReference type="PIRSR" id="PIRSR602081-1"/>
    </source>
</evidence>
<proteinExistence type="inferred from homology"/>
<dbReference type="PROSITE" id="PS51645">
    <property type="entry name" value="PHR_CRY_ALPHA_BETA"/>
    <property type="match status" value="1"/>
</dbReference>
<keyword evidence="10" id="KW-1185">Reference proteome</keyword>
<dbReference type="Gene3D" id="3.40.50.620">
    <property type="entry name" value="HUPs"/>
    <property type="match status" value="1"/>
</dbReference>
<dbReference type="InterPro" id="IPR006050">
    <property type="entry name" value="DNA_photolyase_N"/>
</dbReference>
<evidence type="ECO:0000313" key="10">
    <source>
        <dbReference type="Proteomes" id="UP000245946"/>
    </source>
</evidence>
<dbReference type="Gene3D" id="1.10.579.10">
    <property type="entry name" value="DNA Cyclobutane Dipyrimidine Photolyase, subunit A, domain 3"/>
    <property type="match status" value="1"/>
</dbReference>
<dbReference type="GO" id="GO:0071949">
    <property type="term" value="F:FAD binding"/>
    <property type="evidence" value="ECO:0007669"/>
    <property type="project" value="TreeGrafter"/>
</dbReference>
<evidence type="ECO:0000256" key="5">
    <source>
        <dbReference type="ARBA" id="ARBA00022991"/>
    </source>
</evidence>
<comment type="similarity">
    <text evidence="2">Belongs to the DNA photolyase class-1 family.</text>
</comment>